<feature type="domain" description="ABC transporter" evidence="5">
    <location>
        <begin position="18"/>
        <end position="233"/>
    </location>
</feature>
<protein>
    <submittedName>
        <fullName evidence="6">ABC transporter ATP-binding protein</fullName>
    </submittedName>
</protein>
<comment type="caution">
    <text evidence="6">The sequence shown here is derived from an EMBL/GenBank/DDBJ whole genome shotgun (WGS) entry which is preliminary data.</text>
</comment>
<dbReference type="InterPro" id="IPR003593">
    <property type="entry name" value="AAA+_ATPase"/>
</dbReference>
<comment type="similarity">
    <text evidence="1">Belongs to the ABC transporter superfamily.</text>
</comment>
<dbReference type="STRING" id="1817895.AUJ95_00055"/>
<evidence type="ECO:0000256" key="4">
    <source>
        <dbReference type="ARBA" id="ARBA00022840"/>
    </source>
</evidence>
<dbReference type="FunFam" id="3.40.50.300:FF:000032">
    <property type="entry name" value="Export ABC transporter ATP-binding protein"/>
    <property type="match status" value="1"/>
</dbReference>
<reference evidence="6 7" key="1">
    <citation type="journal article" date="2016" name="Environ. Microbiol.">
        <title>Genomic resolution of a cold subsurface aquifer community provides metabolic insights for novel microbes adapted to high CO concentrations.</title>
        <authorList>
            <person name="Probst A.J."/>
            <person name="Castelle C.J."/>
            <person name="Singh A."/>
            <person name="Brown C.T."/>
            <person name="Anantharaman K."/>
            <person name="Sharon I."/>
            <person name="Hug L.A."/>
            <person name="Burstein D."/>
            <person name="Emerson J.B."/>
            <person name="Thomas B.C."/>
            <person name="Banfield J.F."/>
        </authorList>
    </citation>
    <scope>NUCLEOTIDE SEQUENCE [LARGE SCALE GENOMIC DNA]</scope>
    <source>
        <strain evidence="6">CG2_30_40_21</strain>
    </source>
</reference>
<dbReference type="PANTHER" id="PTHR24220:SF689">
    <property type="entry name" value="LIPOPROTEIN-RELEASING SYSTEM ATP-BINDING PROTEIN LOLD"/>
    <property type="match status" value="1"/>
</dbReference>
<sequence>MNSSTSFQLAGSGQTGLLSILDVCKTYCMDSENIPVLKGINLEIAQGEILAIVGPSGAGKSTLLHILGGLDMPTEGTVLFLGKDVFNGDMEKYRSQTIGFVFQFHHLMPEFTALENVMMPALVKRMPRKQAREKAAQILCDVGLSERLNHMPSQLSGGEQQRVVIARALINEPELILADEPTGNLDSHIGDSVFQILEDIVRKKDKTMIIVTHNEKLSERADRIVRLVDGMVI</sequence>
<evidence type="ECO:0000259" key="5">
    <source>
        <dbReference type="PROSITE" id="PS50893"/>
    </source>
</evidence>
<gene>
    <name evidence="6" type="ORF">AUJ95_00055</name>
</gene>
<dbReference type="InterPro" id="IPR017911">
    <property type="entry name" value="MacB-like_ATP-bd"/>
</dbReference>
<evidence type="ECO:0000256" key="2">
    <source>
        <dbReference type="ARBA" id="ARBA00022448"/>
    </source>
</evidence>
<dbReference type="Proteomes" id="UP000183085">
    <property type="component" value="Unassembled WGS sequence"/>
</dbReference>
<evidence type="ECO:0000313" key="6">
    <source>
        <dbReference type="EMBL" id="OIP43852.1"/>
    </source>
</evidence>
<organism evidence="6 7">
    <name type="scientific">Candidatus Desantisbacteria bacterium CG2_30_40_21</name>
    <dbReference type="NCBI Taxonomy" id="1817895"/>
    <lineage>
        <taxon>Bacteria</taxon>
        <taxon>Candidatus Desantisiibacteriota</taxon>
    </lineage>
</organism>
<dbReference type="PROSITE" id="PS00211">
    <property type="entry name" value="ABC_TRANSPORTER_1"/>
    <property type="match status" value="1"/>
</dbReference>
<dbReference type="EMBL" id="MNYI01000001">
    <property type="protein sequence ID" value="OIP43852.1"/>
    <property type="molecule type" value="Genomic_DNA"/>
</dbReference>
<dbReference type="InterPro" id="IPR015854">
    <property type="entry name" value="ABC_transpr_LolD-like"/>
</dbReference>
<dbReference type="InterPro" id="IPR017871">
    <property type="entry name" value="ABC_transporter-like_CS"/>
</dbReference>
<dbReference type="PANTHER" id="PTHR24220">
    <property type="entry name" value="IMPORT ATP-BINDING PROTEIN"/>
    <property type="match status" value="1"/>
</dbReference>
<dbReference type="GO" id="GO:0016887">
    <property type="term" value="F:ATP hydrolysis activity"/>
    <property type="evidence" value="ECO:0007669"/>
    <property type="project" value="InterPro"/>
</dbReference>
<keyword evidence="2" id="KW-0813">Transport</keyword>
<dbReference type="InterPro" id="IPR027417">
    <property type="entry name" value="P-loop_NTPase"/>
</dbReference>
<evidence type="ECO:0000313" key="7">
    <source>
        <dbReference type="Proteomes" id="UP000183085"/>
    </source>
</evidence>
<dbReference type="Pfam" id="PF00005">
    <property type="entry name" value="ABC_tran"/>
    <property type="match status" value="1"/>
</dbReference>
<evidence type="ECO:0000256" key="1">
    <source>
        <dbReference type="ARBA" id="ARBA00005417"/>
    </source>
</evidence>
<evidence type="ECO:0000256" key="3">
    <source>
        <dbReference type="ARBA" id="ARBA00022741"/>
    </source>
</evidence>
<keyword evidence="4 6" id="KW-0067">ATP-binding</keyword>
<dbReference type="AlphaFoldDB" id="A0A1J5E632"/>
<dbReference type="CDD" id="cd03255">
    <property type="entry name" value="ABC_MJ0796_LolCDE_FtsE"/>
    <property type="match status" value="1"/>
</dbReference>
<dbReference type="InterPro" id="IPR003439">
    <property type="entry name" value="ABC_transporter-like_ATP-bd"/>
</dbReference>
<dbReference type="GO" id="GO:0005524">
    <property type="term" value="F:ATP binding"/>
    <property type="evidence" value="ECO:0007669"/>
    <property type="project" value="UniProtKB-KW"/>
</dbReference>
<proteinExistence type="inferred from homology"/>
<name>A0A1J5E632_9BACT</name>
<dbReference type="SMART" id="SM00382">
    <property type="entry name" value="AAA"/>
    <property type="match status" value="1"/>
</dbReference>
<keyword evidence="3" id="KW-0547">Nucleotide-binding</keyword>
<dbReference type="PROSITE" id="PS50893">
    <property type="entry name" value="ABC_TRANSPORTER_2"/>
    <property type="match status" value="1"/>
</dbReference>
<dbReference type="SUPFAM" id="SSF52540">
    <property type="entry name" value="P-loop containing nucleoside triphosphate hydrolases"/>
    <property type="match status" value="1"/>
</dbReference>
<dbReference type="Gene3D" id="3.40.50.300">
    <property type="entry name" value="P-loop containing nucleotide triphosphate hydrolases"/>
    <property type="match status" value="1"/>
</dbReference>
<dbReference type="GO" id="GO:0005886">
    <property type="term" value="C:plasma membrane"/>
    <property type="evidence" value="ECO:0007669"/>
    <property type="project" value="TreeGrafter"/>
</dbReference>
<dbReference type="GO" id="GO:0098796">
    <property type="term" value="C:membrane protein complex"/>
    <property type="evidence" value="ECO:0007669"/>
    <property type="project" value="UniProtKB-ARBA"/>
</dbReference>
<dbReference type="GO" id="GO:0022857">
    <property type="term" value="F:transmembrane transporter activity"/>
    <property type="evidence" value="ECO:0007669"/>
    <property type="project" value="TreeGrafter"/>
</dbReference>
<accession>A0A1J5E632</accession>